<comment type="caution">
    <text evidence="2">The sequence shown here is derived from an EMBL/GenBank/DDBJ whole genome shotgun (WGS) entry which is preliminary data.</text>
</comment>
<reference evidence="2 3" key="2">
    <citation type="submission" date="2020-05" db="EMBL/GenBank/DDBJ databases">
        <title>Draft genome sequence of Desulfovibrio sp. strainFSS-1.</title>
        <authorList>
            <person name="Shimoshige H."/>
            <person name="Kobayashi H."/>
            <person name="Maekawa T."/>
        </authorList>
    </citation>
    <scope>NUCLEOTIDE SEQUENCE [LARGE SCALE GENOMIC DNA]</scope>
    <source>
        <strain evidence="2 3">SIID29052-01</strain>
    </source>
</reference>
<proteinExistence type="predicted"/>
<accession>A0A6V8LSX1</accession>
<dbReference type="EMBL" id="BLTE01000004">
    <property type="protein sequence ID" value="GFK93408.1"/>
    <property type="molecule type" value="Genomic_DNA"/>
</dbReference>
<dbReference type="InterPro" id="IPR013976">
    <property type="entry name" value="HDOD"/>
</dbReference>
<name>A0A6V8LSX1_9BACT</name>
<evidence type="ECO:0000259" key="1">
    <source>
        <dbReference type="PROSITE" id="PS51833"/>
    </source>
</evidence>
<dbReference type="SMART" id="SM00471">
    <property type="entry name" value="HDc"/>
    <property type="match status" value="1"/>
</dbReference>
<dbReference type="AlphaFoldDB" id="A0A6V8LSX1"/>
<feature type="domain" description="HDOD" evidence="1">
    <location>
        <begin position="142"/>
        <end position="337"/>
    </location>
</feature>
<dbReference type="NCBIfam" id="TIGR00277">
    <property type="entry name" value="HDIG"/>
    <property type="match status" value="1"/>
</dbReference>
<dbReference type="Proteomes" id="UP000494245">
    <property type="component" value="Unassembled WGS sequence"/>
</dbReference>
<protein>
    <recommendedName>
        <fullName evidence="1">HDOD domain-containing protein</fullName>
    </recommendedName>
</protein>
<evidence type="ECO:0000313" key="3">
    <source>
        <dbReference type="Proteomes" id="UP000494245"/>
    </source>
</evidence>
<dbReference type="Gene3D" id="1.10.3210.10">
    <property type="entry name" value="Hypothetical protein af1432"/>
    <property type="match status" value="1"/>
</dbReference>
<dbReference type="Pfam" id="PF08668">
    <property type="entry name" value="HDOD"/>
    <property type="match status" value="1"/>
</dbReference>
<dbReference type="PANTHER" id="PTHR33525">
    <property type="match status" value="1"/>
</dbReference>
<organism evidence="2 3">
    <name type="scientific">Fundidesulfovibrio magnetotacticus</name>
    <dbReference type="NCBI Taxonomy" id="2730080"/>
    <lineage>
        <taxon>Bacteria</taxon>
        <taxon>Pseudomonadati</taxon>
        <taxon>Thermodesulfobacteriota</taxon>
        <taxon>Desulfovibrionia</taxon>
        <taxon>Desulfovibrionales</taxon>
        <taxon>Desulfovibrionaceae</taxon>
        <taxon>Fundidesulfovibrio</taxon>
    </lineage>
</organism>
<dbReference type="PROSITE" id="PS51833">
    <property type="entry name" value="HDOD"/>
    <property type="match status" value="1"/>
</dbReference>
<dbReference type="PANTHER" id="PTHR33525:SF3">
    <property type="entry name" value="RIBONUCLEASE Y"/>
    <property type="match status" value="1"/>
</dbReference>
<dbReference type="InterPro" id="IPR006675">
    <property type="entry name" value="HDIG_dom"/>
</dbReference>
<keyword evidence="3" id="KW-1185">Reference proteome</keyword>
<evidence type="ECO:0000313" key="2">
    <source>
        <dbReference type="EMBL" id="GFK93408.1"/>
    </source>
</evidence>
<dbReference type="InterPro" id="IPR003607">
    <property type="entry name" value="HD/PDEase_dom"/>
</dbReference>
<gene>
    <name evidence="2" type="ORF">NNJEOMEG_01240</name>
</gene>
<dbReference type="RefSeq" id="WP_173082404.1">
    <property type="nucleotide sequence ID" value="NZ_BLTE01000004.1"/>
</dbReference>
<reference evidence="2 3" key="1">
    <citation type="submission" date="2020-04" db="EMBL/GenBank/DDBJ databases">
        <authorList>
            <consortium name="Desulfovibrio sp. FSS-1 genome sequencing consortium"/>
            <person name="Shimoshige H."/>
            <person name="Kobayashi H."/>
            <person name="Maekawa T."/>
        </authorList>
    </citation>
    <scope>NUCLEOTIDE SEQUENCE [LARGE SCALE GENOMIC DNA]</scope>
    <source>
        <strain evidence="2 3">SIID29052-01</strain>
    </source>
</reference>
<dbReference type="InterPro" id="IPR052340">
    <property type="entry name" value="RNase_Y/CdgJ"/>
</dbReference>
<sequence>MRVSDLRPGLVLSQPVRDVNGRLLMGSGMRLSDRAISVLKSWGVAAVAVQGERQPSLADAGDNIPEELAARAQDLAAGRLARNDLTHPFVQDVFRLCVPRIARMLEEGREVLRLPDDLPAERPGADLPPLDVQALVGCNRSLGAMPEVLAALSRAMDDPGTSPATAAAIIQTDPGLAARLLKLVNSALYGFPQRIDTITRAVTVIGVQQLSALALGMSVMDLFSHVPQDILDVRQFWRHSLACACAARALASALGMPNTERFFVAGLLHDVGLLLFIQCEPDRVRRALQEVRSVGASLVAAERKALGADHCQAGAALLSGWKLPPGLVEAARCHHEPSLCADERDAAIVHAADFLAEALALGSSGQSVLMPLDTAAFDRLGAPPGVADAVLTRVEDQFVQLEAIFLNGHGTS</sequence>
<dbReference type="SUPFAM" id="SSF109604">
    <property type="entry name" value="HD-domain/PDEase-like"/>
    <property type="match status" value="1"/>
</dbReference>